<evidence type="ECO:0000313" key="10">
    <source>
        <dbReference type="EMBL" id="QPT54397.1"/>
    </source>
</evidence>
<accession>A0A7T3CHX1</accession>
<evidence type="ECO:0000256" key="3">
    <source>
        <dbReference type="ARBA" id="ARBA00022475"/>
    </source>
</evidence>
<keyword evidence="4 8" id="KW-0812">Transmembrane</keyword>
<dbReference type="KEGG" id="rkr:I6G21_04290"/>
<dbReference type="GeneID" id="61262586"/>
<name>A0A7T3CHX1_9MICC</name>
<feature type="region of interest" description="Disordered" evidence="7">
    <location>
        <begin position="214"/>
        <end position="238"/>
    </location>
</feature>
<dbReference type="PANTHER" id="PTHR23517">
    <property type="entry name" value="RESISTANCE PROTEIN MDTM, PUTATIVE-RELATED-RELATED"/>
    <property type="match status" value="1"/>
</dbReference>
<dbReference type="Gene3D" id="1.20.1250.20">
    <property type="entry name" value="MFS general substrate transporter like domains"/>
    <property type="match status" value="2"/>
</dbReference>
<protein>
    <submittedName>
        <fullName evidence="10">MFS transporter</fullName>
    </submittedName>
</protein>
<evidence type="ECO:0000313" key="11">
    <source>
        <dbReference type="Proteomes" id="UP000594975"/>
    </source>
</evidence>
<feature type="transmembrane region" description="Helical" evidence="8">
    <location>
        <begin position="252"/>
        <end position="270"/>
    </location>
</feature>
<dbReference type="InterPro" id="IPR036259">
    <property type="entry name" value="MFS_trans_sf"/>
</dbReference>
<feature type="transmembrane region" description="Helical" evidence="8">
    <location>
        <begin position="71"/>
        <end position="92"/>
    </location>
</feature>
<feature type="transmembrane region" description="Helical" evidence="8">
    <location>
        <begin position="344"/>
        <end position="367"/>
    </location>
</feature>
<evidence type="ECO:0000256" key="6">
    <source>
        <dbReference type="ARBA" id="ARBA00023136"/>
    </source>
</evidence>
<evidence type="ECO:0000259" key="9">
    <source>
        <dbReference type="PROSITE" id="PS50850"/>
    </source>
</evidence>
<dbReference type="InterPro" id="IPR050171">
    <property type="entry name" value="MFS_Transporters"/>
</dbReference>
<dbReference type="PANTHER" id="PTHR23517:SF3">
    <property type="entry name" value="INTEGRAL MEMBRANE TRANSPORT PROTEIN"/>
    <property type="match status" value="1"/>
</dbReference>
<keyword evidence="3" id="KW-1003">Cell membrane</keyword>
<feature type="transmembrane region" description="Helical" evidence="8">
    <location>
        <begin position="407"/>
        <end position="428"/>
    </location>
</feature>
<proteinExistence type="predicted"/>
<gene>
    <name evidence="10" type="ORF">I6G21_04290</name>
</gene>
<evidence type="ECO:0000256" key="5">
    <source>
        <dbReference type="ARBA" id="ARBA00022989"/>
    </source>
</evidence>
<dbReference type="Proteomes" id="UP000594975">
    <property type="component" value="Chromosome"/>
</dbReference>
<feature type="transmembrane region" description="Helical" evidence="8">
    <location>
        <begin position="45"/>
        <end position="64"/>
    </location>
</feature>
<dbReference type="AlphaFoldDB" id="A0A7T3CHX1"/>
<evidence type="ECO:0000256" key="2">
    <source>
        <dbReference type="ARBA" id="ARBA00022448"/>
    </source>
</evidence>
<dbReference type="InterPro" id="IPR020846">
    <property type="entry name" value="MFS_dom"/>
</dbReference>
<feature type="compositionally biased region" description="Low complexity" evidence="7">
    <location>
        <begin position="214"/>
        <end position="229"/>
    </location>
</feature>
<organism evidence="10 11">
    <name type="scientific">Rothia kristinae</name>
    <dbReference type="NCBI Taxonomy" id="37923"/>
    <lineage>
        <taxon>Bacteria</taxon>
        <taxon>Bacillati</taxon>
        <taxon>Actinomycetota</taxon>
        <taxon>Actinomycetes</taxon>
        <taxon>Micrococcales</taxon>
        <taxon>Micrococcaceae</taxon>
        <taxon>Rothia</taxon>
    </lineage>
</organism>
<dbReference type="PROSITE" id="PS50850">
    <property type="entry name" value="MFS"/>
    <property type="match status" value="2"/>
</dbReference>
<dbReference type="Pfam" id="PF07690">
    <property type="entry name" value="MFS_1"/>
    <property type="match status" value="2"/>
</dbReference>
<evidence type="ECO:0000256" key="1">
    <source>
        <dbReference type="ARBA" id="ARBA00004651"/>
    </source>
</evidence>
<feature type="domain" description="Major facilitator superfamily (MFS) profile" evidence="9">
    <location>
        <begin position="1"/>
        <end position="190"/>
    </location>
</feature>
<reference evidence="10 11" key="1">
    <citation type="submission" date="2020-12" db="EMBL/GenBank/DDBJ databases">
        <title>FDA dAtabase for Regulatory Grade micrObial Sequences (FDA-ARGOS): Supporting development and validation of Infectious Disease Dx tests.</title>
        <authorList>
            <person name="Sproer C."/>
            <person name="Gronow S."/>
            <person name="Severitt S."/>
            <person name="Schroder I."/>
            <person name="Tallon L."/>
            <person name="Sadzewicz L."/>
            <person name="Zhao X."/>
            <person name="Boylan J."/>
            <person name="Ott S."/>
            <person name="Bowen H."/>
            <person name="Vavikolanu K."/>
            <person name="Mehta A."/>
            <person name="Aluvathingal J."/>
            <person name="Nadendla S."/>
            <person name="Lowell S."/>
            <person name="Myers T."/>
            <person name="Yan Y."/>
            <person name="Sichtig H."/>
        </authorList>
    </citation>
    <scope>NUCLEOTIDE SEQUENCE [LARGE SCALE GENOMIC DNA]</scope>
    <source>
        <strain evidence="10 11">FDAARGOS_864</strain>
    </source>
</reference>
<dbReference type="RefSeq" id="WP_100463511.1">
    <property type="nucleotide sequence ID" value="NZ_CP065738.1"/>
</dbReference>
<dbReference type="InterPro" id="IPR011701">
    <property type="entry name" value="MFS"/>
</dbReference>
<evidence type="ECO:0000256" key="4">
    <source>
        <dbReference type="ARBA" id="ARBA00022692"/>
    </source>
</evidence>
<keyword evidence="5 8" id="KW-1133">Transmembrane helix</keyword>
<keyword evidence="6 8" id="KW-0472">Membrane</keyword>
<comment type="subcellular location">
    <subcellularLocation>
        <location evidence="1">Cell membrane</location>
        <topology evidence="1">Multi-pass membrane protein</topology>
    </subcellularLocation>
</comment>
<keyword evidence="2" id="KW-0813">Transport</keyword>
<dbReference type="GO" id="GO:0022857">
    <property type="term" value="F:transmembrane transporter activity"/>
    <property type="evidence" value="ECO:0007669"/>
    <property type="project" value="InterPro"/>
</dbReference>
<evidence type="ECO:0000256" key="7">
    <source>
        <dbReference type="SAM" id="MobiDB-lite"/>
    </source>
</evidence>
<feature type="transmembrane region" description="Helical" evidence="8">
    <location>
        <begin position="379"/>
        <end position="401"/>
    </location>
</feature>
<sequence length="438" mass="44382">MLKPILWPVLVPSLLFSIGIGATIPVYVLAALQLGAGNALASGTVTLMGAVSLIFTVPVGILIDRVGDRRAMTLGTVAAVVVTALTVFALAAPLAQPLALTLYIVLLLLRAPVEDIWRLARQAVVAEHMPPAHLGKAMTALGGTMRVGNLLGPLISAALLVWLPLWSVYVFSCLCAVLAVVILNIPALNRGFDDAAARSSRAGTEEPVPEIGAATGAAEPEGPAEAAADLAERAEPAPASPRPSLRALAVDWHAVWLAGIGILVLAVARVLQPLMVQLWGASIGLHESGISLLVAVGAAIELVLMFPGGYLKDRLGRVAVLTACLAVFGAGFVLMGAVPTVAGLVAAVVVMAVGNGLGAGVNMTIGADLSPAVGRARFLGVWAVFTNAGQLGGPALVSALLSIASLPAALICAGAVTLGGAVWTAATGRRTGLPGPRR</sequence>
<feature type="transmembrane region" description="Helical" evidence="8">
    <location>
        <begin position="318"/>
        <end position="338"/>
    </location>
</feature>
<dbReference type="EMBL" id="CP065738">
    <property type="protein sequence ID" value="QPT54397.1"/>
    <property type="molecule type" value="Genomic_DNA"/>
</dbReference>
<feature type="transmembrane region" description="Helical" evidence="8">
    <location>
        <begin position="168"/>
        <end position="188"/>
    </location>
</feature>
<dbReference type="GO" id="GO:0005886">
    <property type="term" value="C:plasma membrane"/>
    <property type="evidence" value="ECO:0007669"/>
    <property type="project" value="UniProtKB-SubCell"/>
</dbReference>
<dbReference type="SUPFAM" id="SSF103473">
    <property type="entry name" value="MFS general substrate transporter"/>
    <property type="match status" value="1"/>
</dbReference>
<feature type="transmembrane region" description="Helical" evidence="8">
    <location>
        <begin position="290"/>
        <end position="311"/>
    </location>
</feature>
<feature type="domain" description="Major facilitator superfamily (MFS) profile" evidence="9">
    <location>
        <begin position="247"/>
        <end position="438"/>
    </location>
</feature>
<evidence type="ECO:0000256" key="8">
    <source>
        <dbReference type="SAM" id="Phobius"/>
    </source>
</evidence>